<evidence type="ECO:0000313" key="2">
    <source>
        <dbReference type="Proteomes" id="UP000257109"/>
    </source>
</evidence>
<gene>
    <name evidence="1" type="ORF">CR513_06427</name>
</gene>
<organism evidence="1 2">
    <name type="scientific">Mucuna pruriens</name>
    <name type="common">Velvet bean</name>
    <name type="synonym">Dolichos pruriens</name>
    <dbReference type="NCBI Taxonomy" id="157652"/>
    <lineage>
        <taxon>Eukaryota</taxon>
        <taxon>Viridiplantae</taxon>
        <taxon>Streptophyta</taxon>
        <taxon>Embryophyta</taxon>
        <taxon>Tracheophyta</taxon>
        <taxon>Spermatophyta</taxon>
        <taxon>Magnoliopsida</taxon>
        <taxon>eudicotyledons</taxon>
        <taxon>Gunneridae</taxon>
        <taxon>Pentapetalae</taxon>
        <taxon>rosids</taxon>
        <taxon>fabids</taxon>
        <taxon>Fabales</taxon>
        <taxon>Fabaceae</taxon>
        <taxon>Papilionoideae</taxon>
        <taxon>50 kb inversion clade</taxon>
        <taxon>NPAAA clade</taxon>
        <taxon>indigoferoid/millettioid clade</taxon>
        <taxon>Phaseoleae</taxon>
        <taxon>Mucuna</taxon>
    </lineage>
</organism>
<proteinExistence type="predicted"/>
<dbReference type="Proteomes" id="UP000257109">
    <property type="component" value="Unassembled WGS sequence"/>
</dbReference>
<protein>
    <submittedName>
        <fullName evidence="1">Uncharacterized protein</fullName>
    </submittedName>
</protein>
<name>A0A371I2R3_MUCPR</name>
<dbReference type="EMBL" id="QJKJ01001093">
    <property type="protein sequence ID" value="RDY09244.1"/>
    <property type="molecule type" value="Genomic_DNA"/>
</dbReference>
<evidence type="ECO:0000313" key="1">
    <source>
        <dbReference type="EMBL" id="RDY09244.1"/>
    </source>
</evidence>
<accession>A0A371I2R3</accession>
<comment type="caution">
    <text evidence="1">The sequence shown here is derived from an EMBL/GenBank/DDBJ whole genome shotgun (WGS) entry which is preliminary data.</text>
</comment>
<dbReference type="AlphaFoldDB" id="A0A371I2R3"/>
<reference evidence="1" key="1">
    <citation type="submission" date="2018-05" db="EMBL/GenBank/DDBJ databases">
        <title>Draft genome of Mucuna pruriens seed.</title>
        <authorList>
            <person name="Nnadi N.E."/>
            <person name="Vos R."/>
            <person name="Hasami M.H."/>
            <person name="Devisetty U.K."/>
            <person name="Aguiy J.C."/>
        </authorList>
    </citation>
    <scope>NUCLEOTIDE SEQUENCE [LARGE SCALE GENOMIC DNA]</scope>
    <source>
        <strain evidence="1">JCA_2017</strain>
    </source>
</reference>
<sequence>MRLPESNPGLLLGRQLS</sequence>
<keyword evidence="2" id="KW-1185">Reference proteome</keyword>